<sequence>MAVAPHAGGAAQRIVGGRHLGRARTRAARLAAAGARIGRAASPMRRPPASFRFACARRASGPGRAGTRRGPGSSCAAIGSSATQCDAAAIIIAEFNPYSHTLYNHHRQYSIANLRS</sequence>
<keyword evidence="2" id="KW-1185">Reference proteome</keyword>
<evidence type="ECO:0000313" key="1">
    <source>
        <dbReference type="EMBL" id="AAY59108.1"/>
    </source>
</evidence>
<dbReference type="HOGENOM" id="CLU_2092190_0_0_4"/>
<reference evidence="1 2" key="1">
    <citation type="journal article" date="2004" name="Proc. Natl. Acad. Sci. U.S.A.">
        <title>Structural flexibility in the Burkholderia mallei genome.</title>
        <authorList>
            <person name="Nierman W.C."/>
            <person name="DeShazer D."/>
            <person name="Kim H.S."/>
            <person name="Tettelin H."/>
            <person name="Nelson K.E."/>
            <person name="Feldblyum T."/>
            <person name="Ulrich R.L."/>
            <person name="Ronning C.M."/>
            <person name="Brinkac L.M."/>
            <person name="Daugherty S.C."/>
            <person name="Davidsen T.D."/>
            <person name="Deboy R.T."/>
            <person name="Dimitrov G."/>
            <person name="Dodson R.J."/>
            <person name="Durkin A.S."/>
            <person name="Gwinn M.L."/>
            <person name="Haft D.H."/>
            <person name="Khouri H."/>
            <person name="Kolonay J.F."/>
            <person name="Madupu R."/>
            <person name="Mohammoud Y."/>
            <person name="Nelson W.C."/>
            <person name="Radune D."/>
            <person name="Romero C.M."/>
            <person name="Sarria S."/>
            <person name="Selengut J."/>
            <person name="Shamblin C."/>
            <person name="Sullivan S.A."/>
            <person name="White O."/>
            <person name="Yu Y."/>
            <person name="Zafar N."/>
            <person name="Zhou L."/>
            <person name="Fraser C.M."/>
        </authorList>
    </citation>
    <scope>NUCLEOTIDE SEQUENCE [LARGE SCALE GENOMIC DNA]</scope>
    <source>
        <strain evidence="1 2">ATCC 23344</strain>
    </source>
</reference>
<gene>
    <name evidence="1" type="ordered locus">BMAA1917</name>
</gene>
<evidence type="ECO:0000313" key="2">
    <source>
        <dbReference type="Proteomes" id="UP000006693"/>
    </source>
</evidence>
<accession>A0A0H2XCP5</accession>
<dbReference type="AlphaFoldDB" id="A0A0H2XCP5"/>
<organism evidence="1 2">
    <name type="scientific">Burkholderia mallei (strain ATCC 23344)</name>
    <dbReference type="NCBI Taxonomy" id="243160"/>
    <lineage>
        <taxon>Bacteria</taxon>
        <taxon>Pseudomonadati</taxon>
        <taxon>Pseudomonadota</taxon>
        <taxon>Betaproteobacteria</taxon>
        <taxon>Burkholderiales</taxon>
        <taxon>Burkholderiaceae</taxon>
        <taxon>Burkholderia</taxon>
        <taxon>pseudomallei group</taxon>
    </lineage>
</organism>
<name>A0A0H2XCP5_BURMA</name>
<protein>
    <submittedName>
        <fullName evidence="1">Uncharacterized protein</fullName>
    </submittedName>
</protein>
<dbReference type="Proteomes" id="UP000006693">
    <property type="component" value="Chromosome 2"/>
</dbReference>
<dbReference type="KEGG" id="bma:BMAA1917"/>
<proteinExistence type="predicted"/>
<dbReference type="EMBL" id="CP000011">
    <property type="protein sequence ID" value="AAY59108.1"/>
    <property type="molecule type" value="Genomic_DNA"/>
</dbReference>